<dbReference type="InterPro" id="IPR000014">
    <property type="entry name" value="PAS"/>
</dbReference>
<dbReference type="Gene3D" id="3.30.450.20">
    <property type="entry name" value="PAS domain"/>
    <property type="match status" value="2"/>
</dbReference>
<dbReference type="InterPro" id="IPR011006">
    <property type="entry name" value="CheY-like_superfamily"/>
</dbReference>
<dbReference type="PANTHER" id="PTHR43047">
    <property type="entry name" value="TWO-COMPONENT HISTIDINE PROTEIN KINASE"/>
    <property type="match status" value="1"/>
</dbReference>
<reference evidence="12" key="1">
    <citation type="journal article" date="2019" name="Int. J. Syst. Evol. Microbiol.">
        <title>The Global Catalogue of Microorganisms (GCM) 10K type strain sequencing project: providing services to taxonomists for standard genome sequencing and annotation.</title>
        <authorList>
            <consortium name="The Broad Institute Genomics Platform"/>
            <consortium name="The Broad Institute Genome Sequencing Center for Infectious Disease"/>
            <person name="Wu L."/>
            <person name="Ma J."/>
        </authorList>
    </citation>
    <scope>NUCLEOTIDE SEQUENCE [LARGE SCALE GENOMIC DNA]</scope>
    <source>
        <strain evidence="12">JCM 17804</strain>
    </source>
</reference>
<dbReference type="InterPro" id="IPR004358">
    <property type="entry name" value="Sig_transdc_His_kin-like_C"/>
</dbReference>
<dbReference type="CDD" id="cd00130">
    <property type="entry name" value="PAS"/>
    <property type="match status" value="2"/>
</dbReference>
<dbReference type="InterPro" id="IPR003661">
    <property type="entry name" value="HisK_dim/P_dom"/>
</dbReference>
<feature type="modified residue" description="4-aspartylphosphate" evidence="6">
    <location>
        <position position="577"/>
    </location>
</feature>
<evidence type="ECO:0000313" key="12">
    <source>
        <dbReference type="Proteomes" id="UP001500975"/>
    </source>
</evidence>
<dbReference type="Pfam" id="PF00072">
    <property type="entry name" value="Response_reg"/>
    <property type="match status" value="1"/>
</dbReference>
<dbReference type="SMART" id="SM00388">
    <property type="entry name" value="HisKA"/>
    <property type="match status" value="1"/>
</dbReference>
<protein>
    <recommendedName>
        <fullName evidence="2">histidine kinase</fullName>
        <ecNumber evidence="2">2.7.13.3</ecNumber>
    </recommendedName>
</protein>
<feature type="domain" description="PAS" evidence="9">
    <location>
        <begin position="152"/>
        <end position="205"/>
    </location>
</feature>
<dbReference type="SMART" id="SM00387">
    <property type="entry name" value="HATPase_c"/>
    <property type="match status" value="1"/>
</dbReference>
<feature type="domain" description="Histidine kinase" evidence="7">
    <location>
        <begin position="289"/>
        <end position="508"/>
    </location>
</feature>
<dbReference type="CDD" id="cd17580">
    <property type="entry name" value="REC_2_DhkD-like"/>
    <property type="match status" value="1"/>
</dbReference>
<dbReference type="InterPro" id="IPR036097">
    <property type="entry name" value="HisK_dim/P_sf"/>
</dbReference>
<evidence type="ECO:0000256" key="2">
    <source>
        <dbReference type="ARBA" id="ARBA00012438"/>
    </source>
</evidence>
<dbReference type="InterPro" id="IPR036890">
    <property type="entry name" value="HATPase_C_sf"/>
</dbReference>
<dbReference type="Gene3D" id="1.10.287.130">
    <property type="match status" value="1"/>
</dbReference>
<comment type="catalytic activity">
    <reaction evidence="1">
        <text>ATP + protein L-histidine = ADP + protein N-phospho-L-histidine.</text>
        <dbReference type="EC" id="2.7.13.3"/>
    </reaction>
</comment>
<dbReference type="RefSeq" id="WP_345538338.1">
    <property type="nucleotide sequence ID" value="NZ_BAABGJ010000021.1"/>
</dbReference>
<dbReference type="PROSITE" id="PS50113">
    <property type="entry name" value="PAC"/>
    <property type="match status" value="2"/>
</dbReference>
<dbReference type="InterPro" id="IPR000700">
    <property type="entry name" value="PAS-assoc_C"/>
</dbReference>
<dbReference type="GO" id="GO:0016301">
    <property type="term" value="F:kinase activity"/>
    <property type="evidence" value="ECO:0007669"/>
    <property type="project" value="UniProtKB-KW"/>
</dbReference>
<dbReference type="Gene3D" id="3.30.565.10">
    <property type="entry name" value="Histidine kinase-like ATPase, C-terminal domain"/>
    <property type="match status" value="1"/>
</dbReference>
<dbReference type="EC" id="2.7.13.3" evidence="2"/>
<dbReference type="PROSITE" id="PS50109">
    <property type="entry name" value="HIS_KIN"/>
    <property type="match status" value="1"/>
</dbReference>
<evidence type="ECO:0000256" key="1">
    <source>
        <dbReference type="ARBA" id="ARBA00000085"/>
    </source>
</evidence>
<keyword evidence="5 11" id="KW-0418">Kinase</keyword>
<accession>A0ABP8HS15</accession>
<name>A0ABP8HS15_9BURK</name>
<dbReference type="PROSITE" id="PS50112">
    <property type="entry name" value="PAS"/>
    <property type="match status" value="2"/>
</dbReference>
<dbReference type="PROSITE" id="PS50110">
    <property type="entry name" value="RESPONSE_REGULATORY"/>
    <property type="match status" value="1"/>
</dbReference>
<feature type="domain" description="PAS" evidence="9">
    <location>
        <begin position="24"/>
        <end position="77"/>
    </location>
</feature>
<keyword evidence="12" id="KW-1185">Reference proteome</keyword>
<evidence type="ECO:0000256" key="3">
    <source>
        <dbReference type="ARBA" id="ARBA00022553"/>
    </source>
</evidence>
<gene>
    <name evidence="11" type="ORF">GCM10023165_26040</name>
</gene>
<dbReference type="SMART" id="SM00448">
    <property type="entry name" value="REC"/>
    <property type="match status" value="1"/>
</dbReference>
<evidence type="ECO:0000259" key="8">
    <source>
        <dbReference type="PROSITE" id="PS50110"/>
    </source>
</evidence>
<dbReference type="InterPro" id="IPR001610">
    <property type="entry name" value="PAC"/>
</dbReference>
<dbReference type="SMART" id="SM00086">
    <property type="entry name" value="PAC"/>
    <property type="match status" value="2"/>
</dbReference>
<proteinExistence type="predicted"/>
<dbReference type="InterPro" id="IPR013767">
    <property type="entry name" value="PAS_fold"/>
</dbReference>
<dbReference type="Pfam" id="PF13426">
    <property type="entry name" value="PAS_9"/>
    <property type="match status" value="1"/>
</dbReference>
<dbReference type="PANTHER" id="PTHR43047:SF72">
    <property type="entry name" value="OSMOSENSING HISTIDINE PROTEIN KINASE SLN1"/>
    <property type="match status" value="1"/>
</dbReference>
<feature type="domain" description="Response regulatory" evidence="8">
    <location>
        <begin position="528"/>
        <end position="643"/>
    </location>
</feature>
<evidence type="ECO:0000313" key="11">
    <source>
        <dbReference type="EMBL" id="GAA4343515.1"/>
    </source>
</evidence>
<dbReference type="SMART" id="SM00091">
    <property type="entry name" value="PAS"/>
    <property type="match status" value="2"/>
</dbReference>
<dbReference type="EMBL" id="BAABGJ010000021">
    <property type="protein sequence ID" value="GAA4343515.1"/>
    <property type="molecule type" value="Genomic_DNA"/>
</dbReference>
<dbReference type="SUPFAM" id="SSF55874">
    <property type="entry name" value="ATPase domain of HSP90 chaperone/DNA topoisomerase II/histidine kinase"/>
    <property type="match status" value="1"/>
</dbReference>
<dbReference type="Gene3D" id="3.40.50.2300">
    <property type="match status" value="1"/>
</dbReference>
<dbReference type="InterPro" id="IPR005467">
    <property type="entry name" value="His_kinase_dom"/>
</dbReference>
<evidence type="ECO:0000256" key="6">
    <source>
        <dbReference type="PROSITE-ProRule" id="PRU00169"/>
    </source>
</evidence>
<evidence type="ECO:0000259" key="9">
    <source>
        <dbReference type="PROSITE" id="PS50112"/>
    </source>
</evidence>
<dbReference type="Pfam" id="PF00989">
    <property type="entry name" value="PAS"/>
    <property type="match status" value="1"/>
</dbReference>
<dbReference type="Pfam" id="PF00512">
    <property type="entry name" value="HisKA"/>
    <property type="match status" value="1"/>
</dbReference>
<dbReference type="PRINTS" id="PR00344">
    <property type="entry name" value="BCTRLSENSOR"/>
</dbReference>
<dbReference type="CDD" id="cd00082">
    <property type="entry name" value="HisKA"/>
    <property type="match status" value="1"/>
</dbReference>
<evidence type="ECO:0000256" key="4">
    <source>
        <dbReference type="ARBA" id="ARBA00022679"/>
    </source>
</evidence>
<feature type="domain" description="PAC" evidence="10">
    <location>
        <begin position="227"/>
        <end position="279"/>
    </location>
</feature>
<dbReference type="Pfam" id="PF02518">
    <property type="entry name" value="HATPase_c"/>
    <property type="match status" value="1"/>
</dbReference>
<dbReference type="InterPro" id="IPR035965">
    <property type="entry name" value="PAS-like_dom_sf"/>
</dbReference>
<dbReference type="InterPro" id="IPR001789">
    <property type="entry name" value="Sig_transdc_resp-reg_receiver"/>
</dbReference>
<dbReference type="SUPFAM" id="SSF55785">
    <property type="entry name" value="PYP-like sensor domain (PAS domain)"/>
    <property type="match status" value="2"/>
</dbReference>
<feature type="domain" description="PAC" evidence="10">
    <location>
        <begin position="99"/>
        <end position="151"/>
    </location>
</feature>
<dbReference type="Proteomes" id="UP001500975">
    <property type="component" value="Unassembled WGS sequence"/>
</dbReference>
<evidence type="ECO:0000256" key="5">
    <source>
        <dbReference type="ARBA" id="ARBA00022777"/>
    </source>
</evidence>
<comment type="caution">
    <text evidence="11">The sequence shown here is derived from an EMBL/GenBank/DDBJ whole genome shotgun (WGS) entry which is preliminary data.</text>
</comment>
<evidence type="ECO:0000259" key="10">
    <source>
        <dbReference type="PROSITE" id="PS50113"/>
    </source>
</evidence>
<dbReference type="SUPFAM" id="SSF52172">
    <property type="entry name" value="CheY-like"/>
    <property type="match status" value="1"/>
</dbReference>
<keyword evidence="3 6" id="KW-0597">Phosphoprotein</keyword>
<sequence length="646" mass="71438">MADAGSLLIQTPGSAPSVPAPATDDADYRLMVEAASDYAIFLLDTEGRVRSWNVGAQRIKGYEAHEIIGRHFSVFYPPEQLTRGWPEHELKMARLSGRFEDEGWRLRKDGTRFWANVVITRLITPAGEFRGFSKITRDLSERRRQEEQLRMSEERFRLLVESVKDYAIFMLDPAGRVISWNAGARRFKGYEANEIIGRHFSVFYPPEVQATGWPDEELRIARRDGSFEEEGWRLRKDGSRFWADVVITAVHDASGALRGFAKVTRDLTERRRVSSLEDEGRRISTFLAMLGHELRNPLAPISNALALMNRLKLDNPQLQLASDTISRQLRQMVRLVDDLLDVGRITSGKIRLEARPVDLKAVIAEALEAMSPLAADKSQRLEVEVEPDAMWTLGDRARLIQVLSNLLGNAIKFTPAGGHLHLRAGRRGDQAELSVRDDGPGIAPQDLQRIFNLFEQGEQDIARSQGGLGLGLSLVQQLVTLHGGEVAAFSKGLPGEGSEFVVRLPLGPAPVTPEKPAPACAQHDGRPFVLVVDDNQDAAQTMSALMDALGCRSAVRHDGITALAAIKQLAPDLVLLDIGLPGLSGLEVAERARAEIAHPPPLIAVSGYGQERDRQLSFEAGFFAHLTKPVDVEQLESLLTRLLGAR</sequence>
<organism evidence="11 12">
    <name type="scientific">Variovorax defluvii</name>
    <dbReference type="NCBI Taxonomy" id="913761"/>
    <lineage>
        <taxon>Bacteria</taxon>
        <taxon>Pseudomonadati</taxon>
        <taxon>Pseudomonadota</taxon>
        <taxon>Betaproteobacteria</taxon>
        <taxon>Burkholderiales</taxon>
        <taxon>Comamonadaceae</taxon>
        <taxon>Variovorax</taxon>
    </lineage>
</organism>
<keyword evidence="4" id="KW-0808">Transferase</keyword>
<dbReference type="SUPFAM" id="SSF47384">
    <property type="entry name" value="Homodimeric domain of signal transducing histidine kinase"/>
    <property type="match status" value="1"/>
</dbReference>
<dbReference type="InterPro" id="IPR003594">
    <property type="entry name" value="HATPase_dom"/>
</dbReference>
<evidence type="ECO:0000259" key="7">
    <source>
        <dbReference type="PROSITE" id="PS50109"/>
    </source>
</evidence>
<dbReference type="NCBIfam" id="TIGR00229">
    <property type="entry name" value="sensory_box"/>
    <property type="match status" value="2"/>
</dbReference>